<sequence length="171" mass="17901">MQAAPTASALGAIPSGASFFPTPSEISVTMRWMRDHPVVAAATCAAATAASVVAYFALQHKASSTKSSLDDPLDTSDSYEPSLVACKASKRGESNASDHPTEKDSTLSFSSVGGAGDVASSPHTLDLLDAVPEQGLTHTADEYDSESPAWGWYVSLTPPEDMYAPPMYKVE</sequence>
<dbReference type="AlphaFoldDB" id="A0A6A5AU46"/>
<evidence type="ECO:0000313" key="4">
    <source>
        <dbReference type="Proteomes" id="UP000469452"/>
    </source>
</evidence>
<organism evidence="3 4">
    <name type="scientific">Aphanomyces astaci</name>
    <name type="common">Crayfish plague agent</name>
    <dbReference type="NCBI Taxonomy" id="112090"/>
    <lineage>
        <taxon>Eukaryota</taxon>
        <taxon>Sar</taxon>
        <taxon>Stramenopiles</taxon>
        <taxon>Oomycota</taxon>
        <taxon>Saprolegniomycetes</taxon>
        <taxon>Saprolegniales</taxon>
        <taxon>Verrucalvaceae</taxon>
        <taxon>Aphanomyces</taxon>
    </lineage>
</organism>
<comment type="caution">
    <text evidence="3">The sequence shown here is derived from an EMBL/GenBank/DDBJ whole genome shotgun (WGS) entry which is preliminary data.</text>
</comment>
<protein>
    <submittedName>
        <fullName evidence="3">Uncharacterized protein</fullName>
    </submittedName>
</protein>
<dbReference type="EMBL" id="VJMI01005192">
    <property type="protein sequence ID" value="KAF0770233.1"/>
    <property type="molecule type" value="Genomic_DNA"/>
</dbReference>
<feature type="transmembrane region" description="Helical" evidence="2">
    <location>
        <begin position="38"/>
        <end position="58"/>
    </location>
</feature>
<dbReference type="VEuPathDB" id="FungiDB:H257_09148"/>
<proteinExistence type="predicted"/>
<keyword evidence="2" id="KW-1133">Transmembrane helix</keyword>
<evidence type="ECO:0000313" key="3">
    <source>
        <dbReference type="EMBL" id="KAF0770233.1"/>
    </source>
</evidence>
<name>A0A6A5AU46_APHAT</name>
<gene>
    <name evidence="3" type="ORF">AaE_002608</name>
</gene>
<accession>A0A6A5AU46</accession>
<reference evidence="3 4" key="1">
    <citation type="submission" date="2019-06" db="EMBL/GenBank/DDBJ databases">
        <title>Genomics analysis of Aphanomyces spp. identifies a new class of oomycete effector associated with host adaptation.</title>
        <authorList>
            <person name="Gaulin E."/>
        </authorList>
    </citation>
    <scope>NUCLEOTIDE SEQUENCE [LARGE SCALE GENOMIC DNA]</scope>
    <source>
        <strain evidence="3 4">E</strain>
    </source>
</reference>
<keyword evidence="2" id="KW-0472">Membrane</keyword>
<evidence type="ECO:0000256" key="1">
    <source>
        <dbReference type="SAM" id="MobiDB-lite"/>
    </source>
</evidence>
<evidence type="ECO:0000256" key="2">
    <source>
        <dbReference type="SAM" id="Phobius"/>
    </source>
</evidence>
<dbReference type="Proteomes" id="UP000469452">
    <property type="component" value="Unassembled WGS sequence"/>
</dbReference>
<feature type="region of interest" description="Disordered" evidence="1">
    <location>
        <begin position="87"/>
        <end position="113"/>
    </location>
</feature>
<keyword evidence="2" id="KW-0812">Transmembrane</keyword>